<organism evidence="2 3">
    <name type="scientific">Kutzneria buriramensis</name>
    <dbReference type="NCBI Taxonomy" id="1045776"/>
    <lineage>
        <taxon>Bacteria</taxon>
        <taxon>Bacillati</taxon>
        <taxon>Actinomycetota</taxon>
        <taxon>Actinomycetes</taxon>
        <taxon>Pseudonocardiales</taxon>
        <taxon>Pseudonocardiaceae</taxon>
        <taxon>Kutzneria</taxon>
    </lineage>
</organism>
<evidence type="ECO:0000313" key="2">
    <source>
        <dbReference type="EMBL" id="REH18285.1"/>
    </source>
</evidence>
<evidence type="ECO:0000313" key="3">
    <source>
        <dbReference type="Proteomes" id="UP000256269"/>
    </source>
</evidence>
<evidence type="ECO:0000256" key="1">
    <source>
        <dbReference type="SAM" id="MobiDB-lite"/>
    </source>
</evidence>
<feature type="region of interest" description="Disordered" evidence="1">
    <location>
        <begin position="431"/>
        <end position="483"/>
    </location>
</feature>
<dbReference type="RefSeq" id="WP_147329037.1">
    <property type="nucleotide sequence ID" value="NZ_CP144379.1"/>
</dbReference>
<keyword evidence="3" id="KW-1185">Reference proteome</keyword>
<dbReference type="Proteomes" id="UP000256269">
    <property type="component" value="Unassembled WGS sequence"/>
</dbReference>
<proteinExistence type="predicted"/>
<name>A0A3E0G7G7_9PSEU</name>
<dbReference type="EMBL" id="QUNO01000036">
    <property type="protein sequence ID" value="REH18285.1"/>
    <property type="molecule type" value="Genomic_DNA"/>
</dbReference>
<accession>A0A3E0G7G7</accession>
<dbReference type="OrthoDB" id="3663822at2"/>
<reference evidence="2 3" key="1">
    <citation type="submission" date="2018-08" db="EMBL/GenBank/DDBJ databases">
        <title>Genomic Encyclopedia of Archaeal and Bacterial Type Strains, Phase II (KMG-II): from individual species to whole genera.</title>
        <authorList>
            <person name="Goeker M."/>
        </authorList>
    </citation>
    <scope>NUCLEOTIDE SEQUENCE [LARGE SCALE GENOMIC DNA]</scope>
    <source>
        <strain evidence="2 3">DSM 45791</strain>
    </source>
</reference>
<dbReference type="AlphaFoldDB" id="A0A3E0G7G7"/>
<gene>
    <name evidence="2" type="ORF">BCF44_13640</name>
</gene>
<comment type="caution">
    <text evidence="2">The sequence shown here is derived from an EMBL/GenBank/DDBJ whole genome shotgun (WGS) entry which is preliminary data.</text>
</comment>
<protein>
    <submittedName>
        <fullName evidence="2">Uncharacterized protein</fullName>
    </submittedName>
</protein>
<sequence>MTTTEPAPTAVFAAQRLECVACCRPYGRRRAPLVDGDALFDCADLVVCDQCWHLAGGADAVQTALAGDDGPMEPLLVFDPAFEQLLVAADEYDQLHPIDRFLVESGIRWSVLRYITVPARCDLVRWVLERVPPAHTRPTDSPAVWIEAVEARIREQTGDEFKYNAKRRRWWRIANVLRCCSDRGRRPLTWVAQEEIAAAVGCSTRTVRRCVAWLQREGLLFEVLPGCQLPQMVAPDGETAEERADRDRRMAAAIAAEQAAMARAEAELDAVRAGLLGDQAAAAAEAALSPEEAAALAAVDDLEPGLVQLAPVYELRVPVSEAEQAEEAAISRAHTVLRSPGEQLLAEHQAEQVHPANVLLYSAVTVVHAGGGHAVHDPLDLAYLDPSPICPDCGPVVGYLRGADLGADLHKHQNGHPPQVCWADHLKSSSVQPVDKGRASPGSDMEELSSVSTEDSISRETSPDLAAEPGTAPAEGDHPKARQSEAVRAAEWLLRSRLHPVVCDDVSVRWLAAQIRGSHLLDRWDWTWDDLADLLHGFPENTHLPRFIRSARAWIRARFQRATPALSPSKLKIIREIERTSPALRGRHQAEAEHVRQAEIAARRAAVAACGMCDELGWLHVPDGTPTVRCNHDPDTSGW</sequence>